<comment type="pathway">
    <text evidence="2">Cofactor biosynthesis; ubiquinone biosynthesis.</text>
</comment>
<proteinExistence type="inferred from homology"/>
<dbReference type="SUPFAM" id="SSF51905">
    <property type="entry name" value="FAD/NAD(P)-binding domain"/>
    <property type="match status" value="1"/>
</dbReference>
<accession>A0A7X0NIN0</accession>
<dbReference type="GO" id="GO:0006744">
    <property type="term" value="P:ubiquinone biosynthetic process"/>
    <property type="evidence" value="ECO:0007669"/>
    <property type="project" value="UniProtKB-UniPathway"/>
</dbReference>
<keyword evidence="7" id="KW-0503">Monooxygenase</keyword>
<comment type="subunit">
    <text evidence="8">Component of the Ubi complex metabolon, which regroups five ubiquinone biosynthesis proteins (UbiE, UbiF, UbiG, UbiH and UbiI) and two accessory factors (UbiK and the lipid-binding protein UbiJ).</text>
</comment>
<evidence type="ECO:0000256" key="2">
    <source>
        <dbReference type="ARBA" id="ARBA00004749"/>
    </source>
</evidence>
<dbReference type="Pfam" id="PF01494">
    <property type="entry name" value="FAD_binding_3"/>
    <property type="match status" value="1"/>
</dbReference>
<dbReference type="GO" id="GO:0071949">
    <property type="term" value="F:FAD binding"/>
    <property type="evidence" value="ECO:0007669"/>
    <property type="project" value="InterPro"/>
</dbReference>
<dbReference type="NCBIfam" id="TIGR01988">
    <property type="entry name" value="Ubi-OHases"/>
    <property type="match status" value="1"/>
</dbReference>
<organism evidence="10 11">
    <name type="scientific">Thalassotalea piscium</name>
    <dbReference type="NCBI Taxonomy" id="1230533"/>
    <lineage>
        <taxon>Bacteria</taxon>
        <taxon>Pseudomonadati</taxon>
        <taxon>Pseudomonadota</taxon>
        <taxon>Gammaproteobacteria</taxon>
        <taxon>Alteromonadales</taxon>
        <taxon>Colwelliaceae</taxon>
        <taxon>Thalassotalea</taxon>
    </lineage>
</organism>
<evidence type="ECO:0000313" key="10">
    <source>
        <dbReference type="EMBL" id="MBB6544144.1"/>
    </source>
</evidence>
<dbReference type="InterPro" id="IPR010971">
    <property type="entry name" value="UbiH/COQ6"/>
</dbReference>
<gene>
    <name evidence="10" type="ORF">HNQ55_002668</name>
</gene>
<evidence type="ECO:0000313" key="11">
    <source>
        <dbReference type="Proteomes" id="UP000537141"/>
    </source>
</evidence>
<dbReference type="GO" id="GO:0110142">
    <property type="term" value="C:ubiquinone biosynthesis complex"/>
    <property type="evidence" value="ECO:0007669"/>
    <property type="project" value="UniProtKB-ARBA"/>
</dbReference>
<dbReference type="PANTHER" id="PTHR43876">
    <property type="entry name" value="UBIQUINONE BIOSYNTHESIS MONOOXYGENASE COQ6, MITOCHONDRIAL"/>
    <property type="match status" value="1"/>
</dbReference>
<dbReference type="Gene3D" id="3.50.50.60">
    <property type="entry name" value="FAD/NAD(P)-binding domain"/>
    <property type="match status" value="2"/>
</dbReference>
<dbReference type="GO" id="GO:0008682">
    <property type="term" value="F:3-demethoxyubiquinol 3-hydroxylase activity"/>
    <property type="evidence" value="ECO:0007669"/>
    <property type="project" value="TreeGrafter"/>
</dbReference>
<evidence type="ECO:0000256" key="3">
    <source>
        <dbReference type="ARBA" id="ARBA00005349"/>
    </source>
</evidence>
<dbReference type="EMBL" id="JACHHU010000024">
    <property type="protein sequence ID" value="MBB6544144.1"/>
    <property type="molecule type" value="Genomic_DNA"/>
</dbReference>
<comment type="similarity">
    <text evidence="3">Belongs to the UbiH/COQ6 family.</text>
</comment>
<comment type="cofactor">
    <cofactor evidence="1">
        <name>FAD</name>
        <dbReference type="ChEBI" id="CHEBI:57692"/>
    </cofactor>
</comment>
<name>A0A7X0NIN0_9GAMM</name>
<evidence type="ECO:0000259" key="9">
    <source>
        <dbReference type="Pfam" id="PF01494"/>
    </source>
</evidence>
<feature type="domain" description="FAD-binding" evidence="9">
    <location>
        <begin position="4"/>
        <end position="337"/>
    </location>
</feature>
<dbReference type="PRINTS" id="PR00420">
    <property type="entry name" value="RNGMNOXGNASE"/>
</dbReference>
<dbReference type="Proteomes" id="UP000537141">
    <property type="component" value="Unassembled WGS sequence"/>
</dbReference>
<evidence type="ECO:0000256" key="8">
    <source>
        <dbReference type="ARBA" id="ARBA00065734"/>
    </source>
</evidence>
<evidence type="ECO:0000256" key="1">
    <source>
        <dbReference type="ARBA" id="ARBA00001974"/>
    </source>
</evidence>
<keyword evidence="6 10" id="KW-0560">Oxidoreductase</keyword>
<dbReference type="InterPro" id="IPR051205">
    <property type="entry name" value="UbiH/COQ6_monooxygenase"/>
</dbReference>
<dbReference type="UniPathway" id="UPA00232"/>
<evidence type="ECO:0000256" key="4">
    <source>
        <dbReference type="ARBA" id="ARBA00022630"/>
    </source>
</evidence>
<dbReference type="FunFam" id="3.50.50.60:FF:000021">
    <property type="entry name" value="Ubiquinone biosynthesis monooxygenase COQ6"/>
    <property type="match status" value="1"/>
</dbReference>
<dbReference type="InterPro" id="IPR002938">
    <property type="entry name" value="FAD-bd"/>
</dbReference>
<keyword evidence="11" id="KW-1185">Reference proteome</keyword>
<reference evidence="10 11" key="1">
    <citation type="submission" date="2020-08" db="EMBL/GenBank/DDBJ databases">
        <title>Genomic Encyclopedia of Type Strains, Phase IV (KMG-IV): sequencing the most valuable type-strain genomes for metagenomic binning, comparative biology and taxonomic classification.</title>
        <authorList>
            <person name="Goeker M."/>
        </authorList>
    </citation>
    <scope>NUCLEOTIDE SEQUENCE [LARGE SCALE GENOMIC DNA]</scope>
    <source>
        <strain evidence="10 11">DSM 26287</strain>
    </source>
</reference>
<keyword evidence="4" id="KW-0285">Flavoprotein</keyword>
<dbReference type="PROSITE" id="PS51257">
    <property type="entry name" value="PROKAR_LIPOPROTEIN"/>
    <property type="match status" value="1"/>
</dbReference>
<comment type="caution">
    <text evidence="10">The sequence shown here is derived from an EMBL/GenBank/DDBJ whole genome shotgun (WGS) entry which is preliminary data.</text>
</comment>
<evidence type="ECO:0000256" key="7">
    <source>
        <dbReference type="ARBA" id="ARBA00023033"/>
    </source>
</evidence>
<dbReference type="EC" id="1.14.13.-" evidence="10"/>
<sequence>MKKYDCIIVGGGMVGASCALTLAQLGLRIALVDKVKPKVFQAEQPFDLRVSAISLASEYLLESINAWNSIKAMRSSPYRRLGVWENEHAYTEFNSNDINQQHLGHIVENRIIQLALWQQIANQSNIELFCPESVINIDQTNNEVEVTLETKKLNAKILIAADGANSQIRQQAGIGTTGWDYQQAAMLINVETQLGQQEITWQQFRPTGPVAMLPLQGNHASLVWYHSKSEINRLSSLTNAQLCNDVNQFFPEKLGGIKQVFAKGAFALTRKHANQYLQGKIILIGDAAHSINPLAGQGVNLGFKDVLALKNVIATAIGTGQCWYSESVLSQYEKLRRNDNLLMMTTMDAFYGVFSHSSSIVKSIRNTGLSLINKSSLIKNKALAYACGI</sequence>
<dbReference type="RefSeq" id="WP_184424985.1">
    <property type="nucleotide sequence ID" value="NZ_AP027362.1"/>
</dbReference>
<keyword evidence="5" id="KW-0274">FAD</keyword>
<dbReference type="AlphaFoldDB" id="A0A7X0NIN0"/>
<dbReference type="PANTHER" id="PTHR43876:SF10">
    <property type="entry name" value="3-DEMETHOXYUBIQUINOL 3-HYDROXYLASE"/>
    <property type="match status" value="1"/>
</dbReference>
<evidence type="ECO:0000256" key="5">
    <source>
        <dbReference type="ARBA" id="ARBA00022827"/>
    </source>
</evidence>
<evidence type="ECO:0000256" key="6">
    <source>
        <dbReference type="ARBA" id="ARBA00023002"/>
    </source>
</evidence>
<dbReference type="InterPro" id="IPR036188">
    <property type="entry name" value="FAD/NAD-bd_sf"/>
</dbReference>
<protein>
    <submittedName>
        <fullName evidence="10">2-octaprenyl-3-methyl-6-methoxy-1,4-benzoquinol hydroxylase</fullName>
        <ecNumber evidence="10">1.14.13.-</ecNumber>
    </submittedName>
</protein>